<evidence type="ECO:0008006" key="4">
    <source>
        <dbReference type="Google" id="ProtNLM"/>
    </source>
</evidence>
<dbReference type="GO" id="GO:0006552">
    <property type="term" value="P:L-leucine catabolic process"/>
    <property type="evidence" value="ECO:0007669"/>
    <property type="project" value="TreeGrafter"/>
</dbReference>
<evidence type="ECO:0000259" key="1">
    <source>
        <dbReference type="PROSITE" id="PS50980"/>
    </source>
</evidence>
<sequence length="538" mass="58791">MNSDKFQSNSDDFLKYISFYIEEQKKIKLGGGTIAIEKQHNKKRLTARERIDHLIDSGTQFFELGIYAAWGMYEEYGSPPASGTLIGIGKIEGYDCVVVANDATVKAGAYFEVTLKKTLRAQQIALENNLPIIYLVDSAGVFLPLQDQVFPDEAHFGRIFYNNARLSALGIPQIAAVMGPCVAGGAYLPVMCDKYIIVEGASMFLAGPALVKAAIGQDIDSDTLGGATTHSAISGTADFHEKDDLSGLERIRIIMSGLNISNSLAFQRKEFTPPQFSPNELIGLFHPENPGQYDVREIISRIVDDSDFSEFKMTYGKSLVCGTARIGGMSIGIVANQRKISRTEQGEMQMGGVIYSDSADKGARFIMNCNQDKIPLLFMHDVNGFMVGKTSEWGGIAKDGAKMVNAVSNSVVPKITLVIGGSYGAGNYAMSGRAYSPRFMFAWPSAKIAVMGGDSAAKTLAQIKLAKMGDVDEKTKSDLIAKIKKNYDVQSDPRYAAARMWIDEIIDPRETRNVIIRSLEIVAHQTKMPEPKFGVLQV</sequence>
<dbReference type="InterPro" id="IPR029045">
    <property type="entry name" value="ClpP/crotonase-like_dom_sf"/>
</dbReference>
<dbReference type="GO" id="GO:0004485">
    <property type="term" value="F:methylcrotonoyl-CoA carboxylase activity"/>
    <property type="evidence" value="ECO:0007669"/>
    <property type="project" value="TreeGrafter"/>
</dbReference>
<dbReference type="PANTHER" id="PTHR22855">
    <property type="entry name" value="ACETYL, PROPIONYL, PYRUVATE, AND GLUTACONYL CARBOXYLASE-RELATED"/>
    <property type="match status" value="1"/>
</dbReference>
<dbReference type="PROSITE" id="PS50980">
    <property type="entry name" value="COA_CT_NTER"/>
    <property type="match status" value="1"/>
</dbReference>
<organism evidence="3">
    <name type="scientific">marine metagenome</name>
    <dbReference type="NCBI Taxonomy" id="408172"/>
    <lineage>
        <taxon>unclassified sequences</taxon>
        <taxon>metagenomes</taxon>
        <taxon>ecological metagenomes</taxon>
    </lineage>
</organism>
<dbReference type="InterPro" id="IPR034733">
    <property type="entry name" value="AcCoA_carboxyl_beta"/>
</dbReference>
<evidence type="ECO:0000259" key="2">
    <source>
        <dbReference type="PROSITE" id="PS50989"/>
    </source>
</evidence>
<dbReference type="Pfam" id="PF01039">
    <property type="entry name" value="Carboxyl_trans"/>
    <property type="match status" value="1"/>
</dbReference>
<evidence type="ECO:0000313" key="3">
    <source>
        <dbReference type="EMBL" id="SUZ49861.1"/>
    </source>
</evidence>
<dbReference type="FunFam" id="3.90.226.10:FF:000030">
    <property type="entry name" value="Acetyl-CoA carboxylase carboxyltransferase subunit"/>
    <property type="match status" value="1"/>
</dbReference>
<gene>
    <name evidence="3" type="ORF">METZ01_LOCUS2715</name>
</gene>
<dbReference type="InterPro" id="IPR011762">
    <property type="entry name" value="COA_CT_N"/>
</dbReference>
<dbReference type="AlphaFoldDB" id="A0A381N5H6"/>
<accession>A0A381N5H6</accession>
<feature type="domain" description="CoA carboxyltransferase C-terminal" evidence="2">
    <location>
        <begin position="277"/>
        <end position="521"/>
    </location>
</feature>
<protein>
    <recommendedName>
        <fullName evidence="4">CoA carboxyltransferase C-terminal domain-containing protein</fullName>
    </recommendedName>
</protein>
<dbReference type="PROSITE" id="PS50989">
    <property type="entry name" value="COA_CT_CTER"/>
    <property type="match status" value="1"/>
</dbReference>
<dbReference type="InterPro" id="IPR045190">
    <property type="entry name" value="MCCB/AccD1-like"/>
</dbReference>
<feature type="domain" description="CoA carboxyltransferase N-terminal" evidence="1">
    <location>
        <begin position="13"/>
        <end position="270"/>
    </location>
</feature>
<proteinExistence type="predicted"/>
<dbReference type="SUPFAM" id="SSF52096">
    <property type="entry name" value="ClpP/crotonase"/>
    <property type="match status" value="2"/>
</dbReference>
<reference evidence="3" key="1">
    <citation type="submission" date="2018-05" db="EMBL/GenBank/DDBJ databases">
        <authorList>
            <person name="Lanie J.A."/>
            <person name="Ng W.-L."/>
            <person name="Kazmierczak K.M."/>
            <person name="Andrzejewski T.M."/>
            <person name="Davidsen T.M."/>
            <person name="Wayne K.J."/>
            <person name="Tettelin H."/>
            <person name="Glass J.I."/>
            <person name="Rusch D."/>
            <person name="Podicherti R."/>
            <person name="Tsui H.-C.T."/>
            <person name="Winkler M.E."/>
        </authorList>
    </citation>
    <scope>NUCLEOTIDE SEQUENCE</scope>
</reference>
<name>A0A381N5H6_9ZZZZ</name>
<dbReference type="InterPro" id="IPR011763">
    <property type="entry name" value="COA_CT_C"/>
</dbReference>
<dbReference type="PANTHER" id="PTHR22855:SF13">
    <property type="entry name" value="METHYLCROTONOYL-COA CARBOXYLASE BETA CHAIN, MITOCHONDRIAL"/>
    <property type="match status" value="1"/>
</dbReference>
<dbReference type="Gene3D" id="3.90.226.10">
    <property type="entry name" value="2-enoyl-CoA Hydratase, Chain A, domain 1"/>
    <property type="match status" value="2"/>
</dbReference>
<dbReference type="GO" id="GO:1905202">
    <property type="term" value="C:methylcrotonoyl-CoA carboxylase complex"/>
    <property type="evidence" value="ECO:0007669"/>
    <property type="project" value="TreeGrafter"/>
</dbReference>
<dbReference type="FunFam" id="3.90.226.10:FF:000004">
    <property type="entry name" value="Methylcrotonoyl-CoA carboxylase beta chain"/>
    <property type="match status" value="1"/>
</dbReference>
<dbReference type="EMBL" id="UINC01000139">
    <property type="protein sequence ID" value="SUZ49861.1"/>
    <property type="molecule type" value="Genomic_DNA"/>
</dbReference>